<dbReference type="Proteomes" id="UP000886879">
    <property type="component" value="Unassembled WGS sequence"/>
</dbReference>
<dbReference type="GO" id="GO:0003700">
    <property type="term" value="F:DNA-binding transcription factor activity"/>
    <property type="evidence" value="ECO:0007669"/>
    <property type="project" value="InterPro"/>
</dbReference>
<dbReference type="SUPFAM" id="SSF46689">
    <property type="entry name" value="Homeodomain-like"/>
    <property type="match status" value="2"/>
</dbReference>
<dbReference type="EMBL" id="DVFO01000107">
    <property type="protein sequence ID" value="HIQ61938.1"/>
    <property type="molecule type" value="Genomic_DNA"/>
</dbReference>
<accession>A0A9D1CI33</accession>
<proteinExistence type="predicted"/>
<dbReference type="PANTHER" id="PTHR47893">
    <property type="entry name" value="REGULATORY PROTEIN PCHR"/>
    <property type="match status" value="1"/>
</dbReference>
<reference evidence="5" key="2">
    <citation type="journal article" date="2021" name="PeerJ">
        <title>Extensive microbial diversity within the chicken gut microbiome revealed by metagenomics and culture.</title>
        <authorList>
            <person name="Gilroy R."/>
            <person name="Ravi A."/>
            <person name="Getino M."/>
            <person name="Pursley I."/>
            <person name="Horton D.L."/>
            <person name="Alikhan N.F."/>
            <person name="Baker D."/>
            <person name="Gharbi K."/>
            <person name="Hall N."/>
            <person name="Watson M."/>
            <person name="Adriaenssens E.M."/>
            <person name="Foster-Nyarko E."/>
            <person name="Jarju S."/>
            <person name="Secka A."/>
            <person name="Antonio M."/>
            <person name="Oren A."/>
            <person name="Chaudhuri R.R."/>
            <person name="La Ragione R."/>
            <person name="Hildebrand F."/>
            <person name="Pallen M.J."/>
        </authorList>
    </citation>
    <scope>NUCLEOTIDE SEQUENCE</scope>
    <source>
        <strain evidence="5">ChiGjej2B2-12916</strain>
    </source>
</reference>
<evidence type="ECO:0000256" key="1">
    <source>
        <dbReference type="ARBA" id="ARBA00023015"/>
    </source>
</evidence>
<comment type="caution">
    <text evidence="5">The sequence shown here is derived from an EMBL/GenBank/DDBJ whole genome shotgun (WGS) entry which is preliminary data.</text>
</comment>
<dbReference type="InterPro" id="IPR009057">
    <property type="entry name" value="Homeodomain-like_sf"/>
</dbReference>
<reference evidence="5" key="1">
    <citation type="submission" date="2020-10" db="EMBL/GenBank/DDBJ databases">
        <authorList>
            <person name="Gilroy R."/>
        </authorList>
    </citation>
    <scope>NUCLEOTIDE SEQUENCE</scope>
    <source>
        <strain evidence="5">ChiGjej2B2-12916</strain>
    </source>
</reference>
<dbReference type="Pfam" id="PF12833">
    <property type="entry name" value="HTH_18"/>
    <property type="match status" value="1"/>
</dbReference>
<dbReference type="Gene3D" id="1.10.10.60">
    <property type="entry name" value="Homeodomain-like"/>
    <property type="match status" value="1"/>
</dbReference>
<protein>
    <submittedName>
        <fullName evidence="5">Helix-turn-helix transcriptional regulator</fullName>
    </submittedName>
</protein>
<gene>
    <name evidence="5" type="ORF">IAD31_10175</name>
</gene>
<dbReference type="PRINTS" id="PR00032">
    <property type="entry name" value="HTHARAC"/>
</dbReference>
<evidence type="ECO:0000256" key="2">
    <source>
        <dbReference type="ARBA" id="ARBA00023125"/>
    </source>
</evidence>
<keyword evidence="2" id="KW-0238">DNA-binding</keyword>
<dbReference type="InterPro" id="IPR018062">
    <property type="entry name" value="HTH_AraC-typ_CS"/>
</dbReference>
<dbReference type="SMART" id="SM00342">
    <property type="entry name" value="HTH_ARAC"/>
    <property type="match status" value="1"/>
</dbReference>
<dbReference type="PROSITE" id="PS01124">
    <property type="entry name" value="HTH_ARAC_FAMILY_2"/>
    <property type="match status" value="1"/>
</dbReference>
<evidence type="ECO:0000259" key="4">
    <source>
        <dbReference type="PROSITE" id="PS01124"/>
    </source>
</evidence>
<dbReference type="PANTHER" id="PTHR47893:SF1">
    <property type="entry name" value="REGULATORY PROTEIN PCHR"/>
    <property type="match status" value="1"/>
</dbReference>
<feature type="domain" description="HTH araC/xylS-type" evidence="4">
    <location>
        <begin position="199"/>
        <end position="297"/>
    </location>
</feature>
<dbReference type="InterPro" id="IPR018060">
    <property type="entry name" value="HTH_AraC"/>
</dbReference>
<sequence>MLREYLQSQRIHQISWSVSMPGVQICHFSLTRSGRNGQLPIPVVGKPLHFEAFFCFGGRLFLHPDQAEPYTVETSDILLLSDPSWLLSCQCSPDLCGVLVAVDAKLAKDSFSSICTTMGMELDTKIVREKMISSRGHMVISGTSWSQALFQDLLNLSKEAQDRYCVFKAVELLYLLCSKVPVSHTPGTNVHRYVPQSILEATWYMQAHFGEKLTIPHICKQCSVSPTFLKEWFHRAYGVPVHSWLVEQRMKQAHKLICTSKLPIHQIAQDVGYTGISQFNATFKRFYGMTPSRLRKMSETAISRPI</sequence>
<evidence type="ECO:0000313" key="5">
    <source>
        <dbReference type="EMBL" id="HIQ61938.1"/>
    </source>
</evidence>
<dbReference type="AlphaFoldDB" id="A0A9D1CI33"/>
<evidence type="ECO:0000313" key="6">
    <source>
        <dbReference type="Proteomes" id="UP000886879"/>
    </source>
</evidence>
<dbReference type="InterPro" id="IPR053142">
    <property type="entry name" value="PchR_regulatory_protein"/>
</dbReference>
<keyword evidence="1" id="KW-0805">Transcription regulation</keyword>
<evidence type="ECO:0000256" key="3">
    <source>
        <dbReference type="ARBA" id="ARBA00023163"/>
    </source>
</evidence>
<organism evidence="5 6">
    <name type="scientific">Candidatus Enterenecus faecium</name>
    <dbReference type="NCBI Taxonomy" id="2840780"/>
    <lineage>
        <taxon>Bacteria</taxon>
        <taxon>Bacillati</taxon>
        <taxon>Bacillota</taxon>
        <taxon>Clostridia</taxon>
        <taxon>Eubacteriales</taxon>
        <taxon>Candidatus Enterenecus</taxon>
    </lineage>
</organism>
<dbReference type="InterPro" id="IPR020449">
    <property type="entry name" value="Tscrpt_reg_AraC-type_HTH"/>
</dbReference>
<dbReference type="PROSITE" id="PS00041">
    <property type="entry name" value="HTH_ARAC_FAMILY_1"/>
    <property type="match status" value="1"/>
</dbReference>
<dbReference type="GO" id="GO:0043565">
    <property type="term" value="F:sequence-specific DNA binding"/>
    <property type="evidence" value="ECO:0007669"/>
    <property type="project" value="InterPro"/>
</dbReference>
<keyword evidence="3" id="KW-0804">Transcription</keyword>
<name>A0A9D1CI33_9FIRM</name>